<evidence type="ECO:0000256" key="4">
    <source>
        <dbReference type="ARBA" id="ARBA00023242"/>
    </source>
</evidence>
<dbReference type="GO" id="GO:0006357">
    <property type="term" value="P:regulation of transcription by RNA polymerase II"/>
    <property type="evidence" value="ECO:0007669"/>
    <property type="project" value="TreeGrafter"/>
</dbReference>
<dbReference type="CDD" id="cd22933">
    <property type="entry name" value="HFD_HFI1"/>
    <property type="match status" value="1"/>
</dbReference>
<dbReference type="GO" id="GO:0003713">
    <property type="term" value="F:transcription coactivator activity"/>
    <property type="evidence" value="ECO:0007669"/>
    <property type="project" value="TreeGrafter"/>
</dbReference>
<evidence type="ECO:0000313" key="7">
    <source>
        <dbReference type="Proteomes" id="UP000053664"/>
    </source>
</evidence>
<feature type="region of interest" description="Disordered" evidence="5">
    <location>
        <begin position="91"/>
        <end position="126"/>
    </location>
</feature>
<comment type="subcellular location">
    <subcellularLocation>
        <location evidence="1">Nucleus</location>
    </subcellularLocation>
</comment>
<dbReference type="Pfam" id="PF12767">
    <property type="entry name" value="SAGA-Tad1"/>
    <property type="match status" value="1"/>
</dbReference>
<evidence type="ECO:0000256" key="2">
    <source>
        <dbReference type="ARBA" id="ARBA00023015"/>
    </source>
</evidence>
<dbReference type="PANTHER" id="PTHR21277">
    <property type="entry name" value="TRANSCRIPTIONAL ADAPTER 1"/>
    <property type="match status" value="1"/>
</dbReference>
<feature type="region of interest" description="Disordered" evidence="5">
    <location>
        <begin position="326"/>
        <end position="454"/>
    </location>
</feature>
<dbReference type="HOGENOM" id="CLU_453500_0_0_1"/>
<sequence>MAGYAYGGAGASSSASRRPARADTLDLKQKLAVALGENGTKYWQTFVQFCKGAIDRSEFEELAQKCLKSEHVHLHNSLILGILYNASADVPGPSSGRRGGRTRVRRRLPDGTILSDDETDDEEPSKKRLRALVAGLPKKERMRLKNLERAGKLGTNSAGGALGLGWAGSAADLLEKKRKEEEKRKVVEDRRKVREVKSAIGARDWKGQTLQSANHLDAVRGKLSLSTQQAVARAMLAPLCVESKHLPDLDGIRDRMTLLAVESGMPGGVQPQAAAMVLSALQDHLHNVATSIITKIRANRPNGIRTIDPQLPASLSPVKNAAYGRGAYTTSPAHTSMELDDSAAPSEQNSPTRQLRGLHSDLSSRASTSGVGTSFADSSMLSLASTAPTSLTGPSSPSVRDGDSSQLHDSSFTASQDDDDDDHHRQANGISAKKSHLHALSSSSAPSTPVENGTGRLTLADMSFLLELAPHSVVEPMGQGTQERLLAPDWDEDAILASAGDYDRLVVETAKRAATTKISDIGGEGKEAAMSSGVRGRFVIDQSAPLRLLDRKGLAESAVRPTKSGLSLSGTNGAAAATSGLFKDSAAGKGAGAIGVLHDVNGRKSANRDAPSASAAAALAAAKGREELWDVVDPVALFESLCE</sequence>
<dbReference type="KEGG" id="pfp:PFL1_06464"/>
<dbReference type="EMBL" id="KE361648">
    <property type="protein sequence ID" value="EPQ26010.1"/>
    <property type="molecule type" value="Genomic_DNA"/>
</dbReference>
<reference evidence="6 7" key="1">
    <citation type="journal article" date="2013" name="Plant Cell">
        <title>The transition from a phytopathogenic smut ancestor to an anamorphic biocontrol agent deciphered by comparative whole-genome analysis.</title>
        <authorList>
            <person name="Lefebvre F."/>
            <person name="Joly D.L."/>
            <person name="Labbe C."/>
            <person name="Teichmann B."/>
            <person name="Linning R."/>
            <person name="Belzile F."/>
            <person name="Bakkeren G."/>
            <person name="Belanger R.R."/>
        </authorList>
    </citation>
    <scope>NUCLEOTIDE SEQUENCE [LARGE SCALE GENOMIC DNA]</scope>
    <source>
        <strain evidence="6 7">PF-1</strain>
    </source>
</reference>
<dbReference type="Proteomes" id="UP000053664">
    <property type="component" value="Unassembled WGS sequence"/>
</dbReference>
<gene>
    <name evidence="6" type="ORF">PFL1_06464</name>
</gene>
<dbReference type="eggNOG" id="ENOG502RX84">
    <property type="taxonomic scope" value="Eukaryota"/>
</dbReference>
<keyword evidence="2" id="KW-0805">Transcription regulation</keyword>
<evidence type="ECO:0000256" key="3">
    <source>
        <dbReference type="ARBA" id="ARBA00023163"/>
    </source>
</evidence>
<feature type="compositionally biased region" description="Polar residues" evidence="5">
    <location>
        <begin position="361"/>
        <end position="415"/>
    </location>
</feature>
<dbReference type="PANTHER" id="PTHR21277:SF5">
    <property type="entry name" value="TRANSCRIPTIONAL ADAPTER 1"/>
    <property type="match status" value="1"/>
</dbReference>
<dbReference type="GeneID" id="19320540"/>
<name>A0A061H2L1_9BASI</name>
<dbReference type="GO" id="GO:0005634">
    <property type="term" value="C:nucleus"/>
    <property type="evidence" value="ECO:0007669"/>
    <property type="project" value="UniProtKB-SubCell"/>
</dbReference>
<organism evidence="6 7">
    <name type="scientific">Pseudozyma flocculosa PF-1</name>
    <dbReference type="NCBI Taxonomy" id="1277687"/>
    <lineage>
        <taxon>Eukaryota</taxon>
        <taxon>Fungi</taxon>
        <taxon>Dikarya</taxon>
        <taxon>Basidiomycota</taxon>
        <taxon>Ustilaginomycotina</taxon>
        <taxon>Ustilaginomycetes</taxon>
        <taxon>Ustilaginales</taxon>
        <taxon>Ustilaginaceae</taxon>
        <taxon>Pseudozyma</taxon>
    </lineage>
</organism>
<dbReference type="InterPro" id="IPR024738">
    <property type="entry name" value="Hfi1/Tada1"/>
</dbReference>
<keyword evidence="4" id="KW-0539">Nucleus</keyword>
<dbReference type="RefSeq" id="XP_007882196.1">
    <property type="nucleotide sequence ID" value="XM_007884005.1"/>
</dbReference>
<evidence type="ECO:0000313" key="6">
    <source>
        <dbReference type="EMBL" id="EPQ26010.1"/>
    </source>
</evidence>
<dbReference type="OrthoDB" id="10264870at2759"/>
<evidence type="ECO:0000256" key="1">
    <source>
        <dbReference type="ARBA" id="ARBA00004123"/>
    </source>
</evidence>
<protein>
    <submittedName>
        <fullName evidence="6">Uncharacterized protein</fullName>
    </submittedName>
</protein>
<keyword evidence="3" id="KW-0804">Transcription</keyword>
<evidence type="ECO:0000256" key="5">
    <source>
        <dbReference type="SAM" id="MobiDB-lite"/>
    </source>
</evidence>
<dbReference type="AlphaFoldDB" id="A0A061H2L1"/>
<proteinExistence type="predicted"/>
<dbReference type="GO" id="GO:0000124">
    <property type="term" value="C:SAGA complex"/>
    <property type="evidence" value="ECO:0007669"/>
    <property type="project" value="UniProtKB-ARBA"/>
</dbReference>
<accession>A0A061H2L1</accession>